<dbReference type="STRING" id="408657.SAMN04487995_0413"/>
<proteinExistence type="inferred from homology"/>
<evidence type="ECO:0000256" key="2">
    <source>
        <dbReference type="ARBA" id="ARBA00022676"/>
    </source>
</evidence>
<keyword evidence="6" id="KW-1185">Reference proteome</keyword>
<sequence length="332" mass="38086">MSLVSVLMPIYNQENYIRESLESLLSQTMTDLEIVVINDGSTDSSLDIINSYGDKRIKVYSNEGNKGLIYSLNRGIELCQDSKYIARLDGDDIALPDRLQKQVNILNANSEVGLLGGSSIVFGDNVKTRISSRPIENRDIITSFIAMNSFSHPTMLIRTEILLKSGKRYSTDFPKYEDYGLWIDLIGTCEFKNISDVLIRYRRHANNITKSYKEDISKNFHVFNRLLALYIDKIECDLTQDEKYIISVITSKSRARYDENVSIDHIRSVINSYCLKIKKTNMNASLAKELLLGKAIMYLRETNRNVDMIKLIGNPSYYGIIANAIRHIYQWR</sequence>
<dbReference type="InterPro" id="IPR029044">
    <property type="entry name" value="Nucleotide-diphossugar_trans"/>
</dbReference>
<dbReference type="InterPro" id="IPR001173">
    <property type="entry name" value="Glyco_trans_2-like"/>
</dbReference>
<dbReference type="Gene3D" id="3.90.550.10">
    <property type="entry name" value="Spore Coat Polysaccharide Biosynthesis Protein SpsA, Chain A"/>
    <property type="match status" value="1"/>
</dbReference>
<dbReference type="Pfam" id="PF00535">
    <property type="entry name" value="Glycos_transf_2"/>
    <property type="match status" value="1"/>
</dbReference>
<dbReference type="Proteomes" id="UP000199532">
    <property type="component" value="Unassembled WGS sequence"/>
</dbReference>
<accession>A0A1H6QJ11</accession>
<protein>
    <submittedName>
        <fullName evidence="5">Glycosyltransferase involved in cell wall bisynthesis</fullName>
    </submittedName>
</protein>
<dbReference type="SUPFAM" id="SSF53448">
    <property type="entry name" value="Nucleotide-diphospho-sugar transferases"/>
    <property type="match status" value="1"/>
</dbReference>
<dbReference type="AlphaFoldDB" id="A0A1H6QJ11"/>
<dbReference type="PANTHER" id="PTHR43685">
    <property type="entry name" value="GLYCOSYLTRANSFERASE"/>
    <property type="match status" value="1"/>
</dbReference>
<dbReference type="OrthoDB" id="9815829at2"/>
<comment type="similarity">
    <text evidence="1">Belongs to the glycosyltransferase 2 family.</text>
</comment>
<evidence type="ECO:0000313" key="5">
    <source>
        <dbReference type="EMBL" id="SEI40167.1"/>
    </source>
</evidence>
<evidence type="ECO:0000256" key="3">
    <source>
        <dbReference type="ARBA" id="ARBA00022679"/>
    </source>
</evidence>
<evidence type="ECO:0000259" key="4">
    <source>
        <dbReference type="Pfam" id="PF00535"/>
    </source>
</evidence>
<organism evidence="5 6">
    <name type="scientific">Dyadobacter koreensis</name>
    <dbReference type="NCBI Taxonomy" id="408657"/>
    <lineage>
        <taxon>Bacteria</taxon>
        <taxon>Pseudomonadati</taxon>
        <taxon>Bacteroidota</taxon>
        <taxon>Cytophagia</taxon>
        <taxon>Cytophagales</taxon>
        <taxon>Spirosomataceae</taxon>
        <taxon>Dyadobacter</taxon>
    </lineage>
</organism>
<evidence type="ECO:0000313" key="6">
    <source>
        <dbReference type="Proteomes" id="UP000199532"/>
    </source>
</evidence>
<dbReference type="EMBL" id="FNXY01000001">
    <property type="protein sequence ID" value="SEI40167.1"/>
    <property type="molecule type" value="Genomic_DNA"/>
</dbReference>
<dbReference type="RefSeq" id="WP_090331433.1">
    <property type="nucleotide sequence ID" value="NZ_FNXY01000001.1"/>
</dbReference>
<reference evidence="5 6" key="1">
    <citation type="submission" date="2016-10" db="EMBL/GenBank/DDBJ databases">
        <authorList>
            <person name="de Groot N.N."/>
        </authorList>
    </citation>
    <scope>NUCLEOTIDE SEQUENCE [LARGE SCALE GENOMIC DNA]</scope>
    <source>
        <strain evidence="5 6">DSM 19938</strain>
    </source>
</reference>
<dbReference type="PANTHER" id="PTHR43685:SF5">
    <property type="entry name" value="GLYCOSYLTRANSFERASE EPSE-RELATED"/>
    <property type="match status" value="1"/>
</dbReference>
<dbReference type="GO" id="GO:0016757">
    <property type="term" value="F:glycosyltransferase activity"/>
    <property type="evidence" value="ECO:0007669"/>
    <property type="project" value="UniProtKB-KW"/>
</dbReference>
<name>A0A1H6QJ11_9BACT</name>
<evidence type="ECO:0000256" key="1">
    <source>
        <dbReference type="ARBA" id="ARBA00006739"/>
    </source>
</evidence>
<keyword evidence="3 5" id="KW-0808">Transferase</keyword>
<keyword evidence="2" id="KW-0328">Glycosyltransferase</keyword>
<dbReference type="InterPro" id="IPR050834">
    <property type="entry name" value="Glycosyltransf_2"/>
</dbReference>
<feature type="domain" description="Glycosyltransferase 2-like" evidence="4">
    <location>
        <begin position="5"/>
        <end position="150"/>
    </location>
</feature>
<gene>
    <name evidence="5" type="ORF">SAMN04487995_0413</name>
</gene>